<dbReference type="STRING" id="1166073.SAMN05192530_102479"/>
<dbReference type="Pfam" id="PF00496">
    <property type="entry name" value="SBP_bac_5"/>
    <property type="match status" value="1"/>
</dbReference>
<comment type="similarity">
    <text evidence="2">Belongs to the bacterial solute-binding protein 5 family.</text>
</comment>
<evidence type="ECO:0000313" key="8">
    <source>
        <dbReference type="Proteomes" id="UP000198793"/>
    </source>
</evidence>
<dbReference type="Gene3D" id="3.10.105.10">
    <property type="entry name" value="Dipeptide-binding Protein, Domain 3"/>
    <property type="match status" value="1"/>
</dbReference>
<keyword evidence="4 5" id="KW-0732">Signal</keyword>
<comment type="subcellular location">
    <subcellularLocation>
        <location evidence="1">Periplasm</location>
    </subcellularLocation>
</comment>
<dbReference type="Proteomes" id="UP000198793">
    <property type="component" value="Unassembled WGS sequence"/>
</dbReference>
<keyword evidence="8" id="KW-1185">Reference proteome</keyword>
<dbReference type="InterPro" id="IPR039424">
    <property type="entry name" value="SBP_5"/>
</dbReference>
<keyword evidence="3" id="KW-0813">Transport</keyword>
<dbReference type="GO" id="GO:1904680">
    <property type="term" value="F:peptide transmembrane transporter activity"/>
    <property type="evidence" value="ECO:0007669"/>
    <property type="project" value="TreeGrafter"/>
</dbReference>
<name>A0A1H0FE80_9HYPH</name>
<feature type="domain" description="Solute-binding protein family 5" evidence="6">
    <location>
        <begin position="71"/>
        <end position="422"/>
    </location>
</feature>
<dbReference type="GO" id="GO:0015833">
    <property type="term" value="P:peptide transport"/>
    <property type="evidence" value="ECO:0007669"/>
    <property type="project" value="TreeGrafter"/>
</dbReference>
<feature type="chain" id="PRO_5011650021" evidence="5">
    <location>
        <begin position="26"/>
        <end position="500"/>
    </location>
</feature>
<protein>
    <submittedName>
        <fullName evidence="7">Peptide/nickel transport system substrate-binding protein</fullName>
    </submittedName>
</protein>
<evidence type="ECO:0000313" key="7">
    <source>
        <dbReference type="EMBL" id="SDN92975.1"/>
    </source>
</evidence>
<dbReference type="RefSeq" id="WP_090670845.1">
    <property type="nucleotide sequence ID" value="NZ_FNIT01000002.1"/>
</dbReference>
<reference evidence="7 8" key="1">
    <citation type="submission" date="2016-10" db="EMBL/GenBank/DDBJ databases">
        <authorList>
            <person name="de Groot N.N."/>
        </authorList>
    </citation>
    <scope>NUCLEOTIDE SEQUENCE [LARGE SCALE GENOMIC DNA]</scope>
    <source>
        <strain evidence="8">L7-484,KACC 16230,DSM 25025</strain>
    </source>
</reference>
<dbReference type="PANTHER" id="PTHR30290:SF9">
    <property type="entry name" value="OLIGOPEPTIDE-BINDING PROTEIN APPA"/>
    <property type="match status" value="1"/>
</dbReference>
<proteinExistence type="inferred from homology"/>
<dbReference type="InterPro" id="IPR000914">
    <property type="entry name" value="SBP_5_dom"/>
</dbReference>
<dbReference type="InterPro" id="IPR030678">
    <property type="entry name" value="Peptide/Ni-bd"/>
</dbReference>
<dbReference type="CDD" id="cd08515">
    <property type="entry name" value="PBP2_NikA_DppA_OppA_like_10"/>
    <property type="match status" value="1"/>
</dbReference>
<dbReference type="Gene3D" id="3.40.190.10">
    <property type="entry name" value="Periplasmic binding protein-like II"/>
    <property type="match status" value="1"/>
</dbReference>
<dbReference type="GO" id="GO:0043190">
    <property type="term" value="C:ATP-binding cassette (ABC) transporter complex"/>
    <property type="evidence" value="ECO:0007669"/>
    <property type="project" value="InterPro"/>
</dbReference>
<evidence type="ECO:0000259" key="6">
    <source>
        <dbReference type="Pfam" id="PF00496"/>
    </source>
</evidence>
<evidence type="ECO:0000256" key="1">
    <source>
        <dbReference type="ARBA" id="ARBA00004418"/>
    </source>
</evidence>
<sequence>MNRTTRGLAFAAVAVMALVATGAQAQTKDTLTIDLPGEAATLDPHLQWNTESYTIYRNIFDNLLTRDASGEIVPQIATKWTYDDDTTLTFTIRDDVTFQDGSKLTAEDVAFSVNRIIDPALKSPQLSQFDQIRSAEVVDPTTVRLTTKTAYPALLAQLVKLSIVPKSYVEKVGDQEFNLKPLGSGPYKLTEWRKGVETDLAAYDNYWRGKPPFPRVVFRAVPDVSTRIADLQTGKADLAREVPPDQAASLQNGADTQLLSAPTERVGYLYLNAQAGPTKDVRVRQAIAYAIDRQGLVDALLEGYGKPVNIVGAEPVFGYTAEVEGYPYDPDKAMELIKAAGAEGATVEFLTSPSYNRAMVEAIQQMLSEVGLNVQISSSDQATFLKRRQGEAENAGGMALGLWSCACQDADGIIFPLFRSGGIWAKYENSSYNALVDEARSILDKDKRLALYRQAYEILREDVPGIGLFQVYALYGASKKLEWQPTANEAMFVMDMSWKQ</sequence>
<evidence type="ECO:0000256" key="4">
    <source>
        <dbReference type="ARBA" id="ARBA00022729"/>
    </source>
</evidence>
<dbReference type="EMBL" id="FNIT01000002">
    <property type="protein sequence ID" value="SDN92975.1"/>
    <property type="molecule type" value="Genomic_DNA"/>
</dbReference>
<organism evidence="7 8">
    <name type="scientific">Aureimonas jatrophae</name>
    <dbReference type="NCBI Taxonomy" id="1166073"/>
    <lineage>
        <taxon>Bacteria</taxon>
        <taxon>Pseudomonadati</taxon>
        <taxon>Pseudomonadota</taxon>
        <taxon>Alphaproteobacteria</taxon>
        <taxon>Hyphomicrobiales</taxon>
        <taxon>Aurantimonadaceae</taxon>
        <taxon>Aureimonas</taxon>
    </lineage>
</organism>
<dbReference type="GO" id="GO:0030288">
    <property type="term" value="C:outer membrane-bounded periplasmic space"/>
    <property type="evidence" value="ECO:0007669"/>
    <property type="project" value="UniProtKB-ARBA"/>
</dbReference>
<gene>
    <name evidence="7" type="ORF">SAMN05192530_102479</name>
</gene>
<feature type="signal peptide" evidence="5">
    <location>
        <begin position="1"/>
        <end position="25"/>
    </location>
</feature>
<dbReference type="AlphaFoldDB" id="A0A1H0FE80"/>
<evidence type="ECO:0000256" key="2">
    <source>
        <dbReference type="ARBA" id="ARBA00005695"/>
    </source>
</evidence>
<dbReference type="PIRSF" id="PIRSF002741">
    <property type="entry name" value="MppA"/>
    <property type="match status" value="1"/>
</dbReference>
<dbReference type="OrthoDB" id="8144963at2"/>
<evidence type="ECO:0000256" key="5">
    <source>
        <dbReference type="SAM" id="SignalP"/>
    </source>
</evidence>
<dbReference type="PANTHER" id="PTHR30290">
    <property type="entry name" value="PERIPLASMIC BINDING COMPONENT OF ABC TRANSPORTER"/>
    <property type="match status" value="1"/>
</dbReference>
<accession>A0A1H0FE80</accession>
<evidence type="ECO:0000256" key="3">
    <source>
        <dbReference type="ARBA" id="ARBA00022448"/>
    </source>
</evidence>
<dbReference type="Gene3D" id="3.90.76.10">
    <property type="entry name" value="Dipeptide-binding Protein, Domain 1"/>
    <property type="match status" value="1"/>
</dbReference>
<dbReference type="SUPFAM" id="SSF53850">
    <property type="entry name" value="Periplasmic binding protein-like II"/>
    <property type="match status" value="1"/>
</dbReference>